<dbReference type="InterPro" id="IPR003439">
    <property type="entry name" value="ABC_transporter-like_ATP-bd"/>
</dbReference>
<evidence type="ECO:0000259" key="9">
    <source>
        <dbReference type="PROSITE" id="PS50893"/>
    </source>
</evidence>
<feature type="domain" description="Peptidase C39" evidence="11">
    <location>
        <begin position="4"/>
        <end position="131"/>
    </location>
</feature>
<feature type="transmembrane region" description="Helical" evidence="8">
    <location>
        <begin position="195"/>
        <end position="215"/>
    </location>
</feature>
<name>A0ABZ0PAD4_9BACT</name>
<accession>A0ABZ0PAD4</accession>
<evidence type="ECO:0000256" key="8">
    <source>
        <dbReference type="SAM" id="Phobius"/>
    </source>
</evidence>
<proteinExistence type="inferred from homology"/>
<comment type="similarity">
    <text evidence="2">Belongs to the ABC transporter superfamily.</text>
</comment>
<dbReference type="PANTHER" id="PTHR43394">
    <property type="entry name" value="ATP-DEPENDENT PERMEASE MDL1, MITOCHONDRIAL"/>
    <property type="match status" value="1"/>
</dbReference>
<dbReference type="PROSITE" id="PS50990">
    <property type="entry name" value="PEPTIDASE_C39"/>
    <property type="match status" value="1"/>
</dbReference>
<evidence type="ECO:0000256" key="6">
    <source>
        <dbReference type="ARBA" id="ARBA00022989"/>
    </source>
</evidence>
<dbReference type="SUPFAM" id="SSF90123">
    <property type="entry name" value="ABC transporter transmembrane region"/>
    <property type="match status" value="1"/>
</dbReference>
<dbReference type="PROSITE" id="PS50893">
    <property type="entry name" value="ABC_TRANSPORTER_2"/>
    <property type="match status" value="1"/>
</dbReference>
<dbReference type="Pfam" id="PF00664">
    <property type="entry name" value="ABC_membrane"/>
    <property type="match status" value="1"/>
</dbReference>
<dbReference type="InterPro" id="IPR039421">
    <property type="entry name" value="Type_1_exporter"/>
</dbReference>
<gene>
    <name evidence="12" type="ORF">R9B83_00205</name>
</gene>
<dbReference type="SUPFAM" id="SSF52540">
    <property type="entry name" value="P-loop containing nucleoside triphosphate hydrolases"/>
    <property type="match status" value="1"/>
</dbReference>
<keyword evidence="13" id="KW-1185">Reference proteome</keyword>
<keyword evidence="5" id="KW-0645">Protease</keyword>
<evidence type="ECO:0000256" key="2">
    <source>
        <dbReference type="ARBA" id="ARBA00005417"/>
    </source>
</evidence>
<dbReference type="NCBIfam" id="NF045998">
    <property type="entry name" value="cleave_ABC_plasm"/>
    <property type="match status" value="1"/>
</dbReference>
<evidence type="ECO:0000256" key="3">
    <source>
        <dbReference type="ARBA" id="ARBA00022692"/>
    </source>
</evidence>
<dbReference type="EMBL" id="CP137845">
    <property type="protein sequence ID" value="WPB53989.1"/>
    <property type="molecule type" value="Genomic_DNA"/>
</dbReference>
<dbReference type="Gene3D" id="3.90.70.10">
    <property type="entry name" value="Cysteine proteinases"/>
    <property type="match status" value="1"/>
</dbReference>
<dbReference type="RefSeq" id="WP_170177178.1">
    <property type="nucleotide sequence ID" value="NZ_CP137845.1"/>
</dbReference>
<dbReference type="InterPro" id="IPR036640">
    <property type="entry name" value="ABC1_TM_sf"/>
</dbReference>
<feature type="transmembrane region" description="Helical" evidence="8">
    <location>
        <begin position="384"/>
        <end position="405"/>
    </location>
</feature>
<evidence type="ECO:0000259" key="10">
    <source>
        <dbReference type="PROSITE" id="PS50929"/>
    </source>
</evidence>
<feature type="transmembrane region" description="Helical" evidence="8">
    <location>
        <begin position="411"/>
        <end position="438"/>
    </location>
</feature>
<dbReference type="Gene3D" id="3.40.50.300">
    <property type="entry name" value="P-loop containing nucleotide triphosphate hydrolases"/>
    <property type="match status" value="1"/>
</dbReference>
<feature type="transmembrane region" description="Helical" evidence="8">
    <location>
        <begin position="297"/>
        <end position="315"/>
    </location>
</feature>
<evidence type="ECO:0000259" key="11">
    <source>
        <dbReference type="PROSITE" id="PS50990"/>
    </source>
</evidence>
<organism evidence="12 13">
    <name type="scientific">Metamycoplasma equirhinis</name>
    <dbReference type="NCBI Taxonomy" id="92402"/>
    <lineage>
        <taxon>Bacteria</taxon>
        <taxon>Bacillati</taxon>
        <taxon>Mycoplasmatota</taxon>
        <taxon>Mycoplasmoidales</taxon>
        <taxon>Metamycoplasmataceae</taxon>
        <taxon>Metamycoplasma</taxon>
    </lineage>
</organism>
<dbReference type="InterPro" id="IPR027417">
    <property type="entry name" value="P-loop_NTPase"/>
</dbReference>
<comment type="subcellular location">
    <subcellularLocation>
        <location evidence="1">Cell membrane</location>
        <topology evidence="1">Multi-pass membrane protein</topology>
    </subcellularLocation>
</comment>
<evidence type="ECO:0000256" key="4">
    <source>
        <dbReference type="ARBA" id="ARBA00022801"/>
    </source>
</evidence>
<dbReference type="PANTHER" id="PTHR43394:SF1">
    <property type="entry name" value="ATP-BINDING CASSETTE SUB-FAMILY B MEMBER 10, MITOCHONDRIAL"/>
    <property type="match status" value="1"/>
</dbReference>
<feature type="transmembrane region" description="Helical" evidence="8">
    <location>
        <begin position="155"/>
        <end position="175"/>
    </location>
</feature>
<keyword evidence="3 8" id="KW-0812">Transmembrane</keyword>
<feature type="domain" description="ABC transporter" evidence="9">
    <location>
        <begin position="470"/>
        <end position="674"/>
    </location>
</feature>
<evidence type="ECO:0000256" key="1">
    <source>
        <dbReference type="ARBA" id="ARBA00004651"/>
    </source>
</evidence>
<feature type="transmembrane region" description="Helical" evidence="8">
    <location>
        <begin position="272"/>
        <end position="291"/>
    </location>
</feature>
<dbReference type="GeneID" id="94493286"/>
<dbReference type="Pfam" id="PF03412">
    <property type="entry name" value="Peptidase_C39"/>
    <property type="match status" value="1"/>
</dbReference>
<dbReference type="InterPro" id="IPR005074">
    <property type="entry name" value="Peptidase_C39"/>
</dbReference>
<sequence>MERQLNEKDCGLYIIQAFINQFYKVKCDINYLKSIAIYEKSGISLFDLKKLATNCQLEMEILEGDFESFLNLKLNAPIVTLIKEENATNLHYVIIEEKTSDKILINDPARNCYWVSLDQFRKKFCSVIITVLPSADSKKITFPKSSDKLKIKQNLFWYLVIVSFALVVNIMGLASNFYSKFIFDAIFSLQEKNRLIILLIVFSWFATIKILASWLQQKINHKLVNSNRIKITNLFRERFINGKQLQINKISKSEYIQTFLTIEQIAQYKTGFFTFWFANIISFLSSLIILFLINKLAMLFVISSSLILLLFAIWTNSKIKNKYIKIISNELNLFEEFDLIFSNWLFRMKSQDEGNLKNKFEAILMKNIKLKTSLNDLNIFKNSIMNGFFTVLQILSLFFGAVLFINKQITIGNLMLLGSTIALINSPLLNLVDIIGLYKINLANIRRLNFILNLEPYKHLDSKIDKINKVRFENVDFGYSSELILKNLSLSITDNIHIFGKNGSGKSTILKLIYGLFEASGGTVFFNEIDIQKISLKWLHEKMVFIDNNTYFKNGSILNFITMENNNSLAVFMQNYKLFELNSLFNYFGLNLSDNIEQNGENLSSGQKQFLMLMQLFNNKYDLILLDECFENISLEILPELTKRICGYQSQAIFIEISHSNRFVCEHSNNFFVF</sequence>
<keyword evidence="6 8" id="KW-1133">Transmembrane helix</keyword>
<dbReference type="InterPro" id="IPR011527">
    <property type="entry name" value="ABC1_TM_dom"/>
</dbReference>
<reference evidence="12" key="1">
    <citation type="submission" date="2023-11" db="EMBL/GenBank/DDBJ databases">
        <title>Completed genome sequence of Mycoplasma equirhinis type strain M432/72.</title>
        <authorList>
            <person name="Spergser J."/>
        </authorList>
    </citation>
    <scope>NUCLEOTIDE SEQUENCE [LARGE SCALE GENOMIC DNA]</scope>
    <source>
        <strain evidence="12">M432/72</strain>
    </source>
</reference>
<evidence type="ECO:0000256" key="7">
    <source>
        <dbReference type="ARBA" id="ARBA00023136"/>
    </source>
</evidence>
<dbReference type="PROSITE" id="PS50929">
    <property type="entry name" value="ABC_TM1F"/>
    <property type="match status" value="1"/>
</dbReference>
<evidence type="ECO:0000313" key="13">
    <source>
        <dbReference type="Proteomes" id="UP001303601"/>
    </source>
</evidence>
<evidence type="ECO:0000256" key="5">
    <source>
        <dbReference type="ARBA" id="ARBA00022807"/>
    </source>
</evidence>
<keyword evidence="5" id="KW-0788">Thiol protease</keyword>
<dbReference type="Pfam" id="PF00005">
    <property type="entry name" value="ABC_tran"/>
    <property type="match status" value="1"/>
</dbReference>
<feature type="domain" description="ABC transmembrane type-1" evidence="10">
    <location>
        <begin position="159"/>
        <end position="438"/>
    </location>
</feature>
<evidence type="ECO:0000313" key="12">
    <source>
        <dbReference type="EMBL" id="WPB53989.1"/>
    </source>
</evidence>
<keyword evidence="4" id="KW-0378">Hydrolase</keyword>
<dbReference type="Proteomes" id="UP001303601">
    <property type="component" value="Chromosome"/>
</dbReference>
<keyword evidence="7 8" id="KW-0472">Membrane</keyword>
<protein>
    <submittedName>
        <fullName evidence="12">Cysteine peptidase family C39 domain-containing protein</fullName>
    </submittedName>
</protein>
<dbReference type="Gene3D" id="1.20.1560.10">
    <property type="entry name" value="ABC transporter type 1, transmembrane domain"/>
    <property type="match status" value="1"/>
</dbReference>